<dbReference type="OrthoDB" id="5584477at2759"/>
<keyword evidence="3" id="KW-1185">Reference proteome</keyword>
<reference evidence="2 3" key="1">
    <citation type="journal article" date="2019" name="New Phytol.">
        <title>Comparative genomics reveals unique wood-decay strategies and fruiting body development in the Schizophyllaceae.</title>
        <authorList>
            <person name="Almasi E."/>
            <person name="Sahu N."/>
            <person name="Krizsan K."/>
            <person name="Balint B."/>
            <person name="Kovacs G.M."/>
            <person name="Kiss B."/>
            <person name="Cseklye J."/>
            <person name="Drula E."/>
            <person name="Henrissat B."/>
            <person name="Nagy I."/>
            <person name="Chovatia M."/>
            <person name="Adam C."/>
            <person name="LaButti K."/>
            <person name="Lipzen A."/>
            <person name="Riley R."/>
            <person name="Grigoriev I.V."/>
            <person name="Nagy L.G."/>
        </authorList>
    </citation>
    <scope>NUCLEOTIDE SEQUENCE [LARGE SCALE GENOMIC DNA]</scope>
    <source>
        <strain evidence="2 3">NL-1724</strain>
    </source>
</reference>
<dbReference type="AlphaFoldDB" id="A0A550CR84"/>
<comment type="caution">
    <text evidence="2">The sequence shown here is derived from an EMBL/GenBank/DDBJ whole genome shotgun (WGS) entry which is preliminary data.</text>
</comment>
<name>A0A550CR84_9AGAR</name>
<gene>
    <name evidence="2" type="ORF">BD626DRAFT_564282</name>
</gene>
<dbReference type="InterPro" id="IPR040976">
    <property type="entry name" value="Pkinase_fungal"/>
</dbReference>
<organism evidence="2 3">
    <name type="scientific">Schizophyllum amplum</name>
    <dbReference type="NCBI Taxonomy" id="97359"/>
    <lineage>
        <taxon>Eukaryota</taxon>
        <taxon>Fungi</taxon>
        <taxon>Dikarya</taxon>
        <taxon>Basidiomycota</taxon>
        <taxon>Agaricomycotina</taxon>
        <taxon>Agaricomycetes</taxon>
        <taxon>Agaricomycetidae</taxon>
        <taxon>Agaricales</taxon>
        <taxon>Schizophyllaceae</taxon>
        <taxon>Schizophyllum</taxon>
    </lineage>
</organism>
<dbReference type="EMBL" id="VDMD01000002">
    <property type="protein sequence ID" value="TRM67306.1"/>
    <property type="molecule type" value="Genomic_DNA"/>
</dbReference>
<proteinExistence type="predicted"/>
<evidence type="ECO:0000259" key="1">
    <source>
        <dbReference type="Pfam" id="PF17667"/>
    </source>
</evidence>
<dbReference type="Pfam" id="PF17667">
    <property type="entry name" value="Pkinase_fungal"/>
    <property type="match status" value="1"/>
</dbReference>
<accession>A0A550CR84</accession>
<feature type="domain" description="Fungal-type protein kinase" evidence="1">
    <location>
        <begin position="4"/>
        <end position="78"/>
    </location>
</feature>
<evidence type="ECO:0000313" key="3">
    <source>
        <dbReference type="Proteomes" id="UP000320762"/>
    </source>
</evidence>
<protein>
    <recommendedName>
        <fullName evidence="1">Fungal-type protein kinase domain-containing protein</fullName>
    </recommendedName>
</protein>
<evidence type="ECO:0000313" key="2">
    <source>
        <dbReference type="EMBL" id="TRM67306.1"/>
    </source>
</evidence>
<sequence>MHRRQDERVSAVLNDWDLAIGIDAVALQIHRGSGTTPFMAMDLLTPRAMRGAVSMRGAVRHLYHHDLEAIIWVFVWIMCCYNEGKRRRVTPQEVVEWTVQGPNAGKHRFSASFNQSFAAPSWAVEFPLAILLVDHIQDKQRAREKAVTLARTFGRIQPEETDEPEKVWNKHWAIVKDICGHKSLPQLHYIVELIPQDAIYRRFTYSCFE</sequence>
<dbReference type="Proteomes" id="UP000320762">
    <property type="component" value="Unassembled WGS sequence"/>
</dbReference>